<keyword evidence="8" id="KW-1185">Reference proteome</keyword>
<dbReference type="EMBL" id="WOWK01000123">
    <property type="protein sequence ID" value="KAF0317779.1"/>
    <property type="molecule type" value="Genomic_DNA"/>
</dbReference>
<dbReference type="PANTHER" id="PTHR45649:SF6">
    <property type="entry name" value="GABA-SPECIFIC PERMEASE"/>
    <property type="match status" value="1"/>
</dbReference>
<evidence type="ECO:0000313" key="8">
    <source>
        <dbReference type="Proteomes" id="UP000434172"/>
    </source>
</evidence>
<keyword evidence="5 6" id="KW-0472">Membrane</keyword>
<evidence type="ECO:0000256" key="2">
    <source>
        <dbReference type="ARBA" id="ARBA00022448"/>
    </source>
</evidence>
<name>A0A8H3VZH7_9PEZI</name>
<feature type="transmembrane region" description="Helical" evidence="6">
    <location>
        <begin position="157"/>
        <end position="175"/>
    </location>
</feature>
<dbReference type="OrthoDB" id="4476201at2759"/>
<feature type="transmembrane region" description="Helical" evidence="6">
    <location>
        <begin position="113"/>
        <end position="137"/>
    </location>
</feature>
<dbReference type="PANTHER" id="PTHR45649">
    <property type="entry name" value="AMINO-ACID PERMEASE BAT1"/>
    <property type="match status" value="1"/>
</dbReference>
<dbReference type="GO" id="GO:0016020">
    <property type="term" value="C:membrane"/>
    <property type="evidence" value="ECO:0007669"/>
    <property type="project" value="UniProtKB-SubCell"/>
</dbReference>
<sequence length="495" mass="53822">MLPASSHSQRDDVENFRVETMGYRPSYRRIVSSIGNLALVISFSSPMTAVFVISIYNVSFGGYWGLTWGWLIPALLLFPQCLATAELSSSMPINGVFYWWTAALAPPSISRPLSFMVGWANVLAWTTGLSSFAFAVASSYASLIPLINPNWTPDHPQLLGISIALIVFWASLSCIRMERFFIFLIITAASILLSFLAFVVGIPASHASQSRPFTAASTAFGEYTSFSEWSDPVAVSMVFFGATWSITGWQAPACIAEGTHNARVVAPRAICTSYAIQATMGLLVCYPTAFCTENILDAASDPMSFPMFTLVINHWGLNAGVAFLLVCITTLTLGGASQVLGSASIIAAFARDGGLPYSATFARIDSRLNMPVAAMLLLCVCAALILLFALSEAASSIIYTLPVVTGFITYSVPIILRVVYPARFQPGPFNYGIFSRPIHAVAAIVMAYFCIMETFPHSPAWTPATFNYNWVVALSVFMFAAFIWMLADKEDLYNP</sequence>
<dbReference type="PIRSF" id="PIRSF006060">
    <property type="entry name" value="AA_transporter"/>
    <property type="match status" value="1"/>
</dbReference>
<evidence type="ECO:0000256" key="6">
    <source>
        <dbReference type="SAM" id="Phobius"/>
    </source>
</evidence>
<organism evidence="7 8">
    <name type="scientific">Colletotrichum asianum</name>
    <dbReference type="NCBI Taxonomy" id="702518"/>
    <lineage>
        <taxon>Eukaryota</taxon>
        <taxon>Fungi</taxon>
        <taxon>Dikarya</taxon>
        <taxon>Ascomycota</taxon>
        <taxon>Pezizomycotina</taxon>
        <taxon>Sordariomycetes</taxon>
        <taxon>Hypocreomycetidae</taxon>
        <taxon>Glomerellales</taxon>
        <taxon>Glomerellaceae</taxon>
        <taxon>Colletotrichum</taxon>
        <taxon>Colletotrichum gloeosporioides species complex</taxon>
    </lineage>
</organism>
<comment type="subcellular location">
    <subcellularLocation>
        <location evidence="1">Membrane</location>
        <topology evidence="1">Multi-pass membrane protein</topology>
    </subcellularLocation>
</comment>
<gene>
    <name evidence="7" type="ORF">GQ607_014984</name>
</gene>
<feature type="transmembrane region" description="Helical" evidence="6">
    <location>
        <begin position="437"/>
        <end position="456"/>
    </location>
</feature>
<feature type="transmembrane region" description="Helical" evidence="6">
    <location>
        <begin position="34"/>
        <end position="56"/>
    </location>
</feature>
<dbReference type="GO" id="GO:0022857">
    <property type="term" value="F:transmembrane transporter activity"/>
    <property type="evidence" value="ECO:0007669"/>
    <property type="project" value="InterPro"/>
</dbReference>
<protein>
    <submittedName>
        <fullName evidence="7">Amino acid permease family</fullName>
    </submittedName>
</protein>
<dbReference type="Proteomes" id="UP000434172">
    <property type="component" value="Unassembled WGS sequence"/>
</dbReference>
<feature type="transmembrane region" description="Helical" evidence="6">
    <location>
        <begin position="468"/>
        <end position="487"/>
    </location>
</feature>
<keyword evidence="3 6" id="KW-0812">Transmembrane</keyword>
<evidence type="ECO:0000256" key="4">
    <source>
        <dbReference type="ARBA" id="ARBA00022989"/>
    </source>
</evidence>
<keyword evidence="2" id="KW-0813">Transport</keyword>
<reference evidence="7 8" key="1">
    <citation type="submission" date="2019-12" db="EMBL/GenBank/DDBJ databases">
        <title>A genome sequence resource for the geographically widespread anthracnose pathogen Colletotrichum asianum.</title>
        <authorList>
            <person name="Meng Y."/>
        </authorList>
    </citation>
    <scope>NUCLEOTIDE SEQUENCE [LARGE SCALE GENOMIC DNA]</scope>
    <source>
        <strain evidence="7 8">ICMP 18580</strain>
    </source>
</reference>
<keyword evidence="4 6" id="KW-1133">Transmembrane helix</keyword>
<feature type="transmembrane region" description="Helical" evidence="6">
    <location>
        <begin position="68"/>
        <end position="101"/>
    </location>
</feature>
<dbReference type="AlphaFoldDB" id="A0A8H3VZH7"/>
<evidence type="ECO:0000256" key="3">
    <source>
        <dbReference type="ARBA" id="ARBA00022692"/>
    </source>
</evidence>
<accession>A0A8H3VZH7</accession>
<evidence type="ECO:0000256" key="1">
    <source>
        <dbReference type="ARBA" id="ARBA00004141"/>
    </source>
</evidence>
<comment type="caution">
    <text evidence="7">The sequence shown here is derived from an EMBL/GenBank/DDBJ whole genome shotgun (WGS) entry which is preliminary data.</text>
</comment>
<feature type="transmembrane region" description="Helical" evidence="6">
    <location>
        <begin position="182"/>
        <end position="204"/>
    </location>
</feature>
<dbReference type="Pfam" id="PF13520">
    <property type="entry name" value="AA_permease_2"/>
    <property type="match status" value="1"/>
</dbReference>
<evidence type="ECO:0000313" key="7">
    <source>
        <dbReference type="EMBL" id="KAF0317779.1"/>
    </source>
</evidence>
<dbReference type="InterPro" id="IPR002293">
    <property type="entry name" value="AA/rel_permease1"/>
</dbReference>
<dbReference type="Gene3D" id="1.20.1740.10">
    <property type="entry name" value="Amino acid/polyamine transporter I"/>
    <property type="match status" value="1"/>
</dbReference>
<feature type="transmembrane region" description="Helical" evidence="6">
    <location>
        <begin position="396"/>
        <end position="416"/>
    </location>
</feature>
<feature type="transmembrane region" description="Helical" evidence="6">
    <location>
        <begin position="370"/>
        <end position="390"/>
    </location>
</feature>
<evidence type="ECO:0000256" key="5">
    <source>
        <dbReference type="ARBA" id="ARBA00023136"/>
    </source>
</evidence>
<proteinExistence type="predicted"/>